<keyword evidence="3" id="KW-1185">Reference proteome</keyword>
<dbReference type="EMBL" id="UYJE01009770">
    <property type="protein sequence ID" value="VDI76566.1"/>
    <property type="molecule type" value="Genomic_DNA"/>
</dbReference>
<accession>A0A8B6H999</accession>
<keyword evidence="1" id="KW-0472">Membrane</keyword>
<evidence type="ECO:0000256" key="1">
    <source>
        <dbReference type="SAM" id="Phobius"/>
    </source>
</evidence>
<dbReference type="AlphaFoldDB" id="A0A8B6H999"/>
<comment type="caution">
    <text evidence="2">The sequence shown here is derived from an EMBL/GenBank/DDBJ whole genome shotgun (WGS) entry which is preliminary data.</text>
</comment>
<feature type="non-terminal residue" evidence="2">
    <location>
        <position position="60"/>
    </location>
</feature>
<sequence length="60" mass="6351">PPSSGESSGEGEEGKTGWIVGGSLVAGIILTLIVFGGVKYFRHCETEDQIDPYIDAVPDR</sequence>
<reference evidence="2" key="1">
    <citation type="submission" date="2018-11" db="EMBL/GenBank/DDBJ databases">
        <authorList>
            <person name="Alioto T."/>
            <person name="Alioto T."/>
        </authorList>
    </citation>
    <scope>NUCLEOTIDE SEQUENCE</scope>
</reference>
<gene>
    <name evidence="2" type="ORF">MGAL_10B005312</name>
</gene>
<dbReference type="Proteomes" id="UP000596742">
    <property type="component" value="Unassembled WGS sequence"/>
</dbReference>
<protein>
    <submittedName>
        <fullName evidence="2">Uncharacterized protein</fullName>
    </submittedName>
</protein>
<keyword evidence="1" id="KW-1133">Transmembrane helix</keyword>
<feature type="transmembrane region" description="Helical" evidence="1">
    <location>
        <begin position="18"/>
        <end position="38"/>
    </location>
</feature>
<evidence type="ECO:0000313" key="3">
    <source>
        <dbReference type="Proteomes" id="UP000596742"/>
    </source>
</evidence>
<organism evidence="2 3">
    <name type="scientific">Mytilus galloprovincialis</name>
    <name type="common">Mediterranean mussel</name>
    <dbReference type="NCBI Taxonomy" id="29158"/>
    <lineage>
        <taxon>Eukaryota</taxon>
        <taxon>Metazoa</taxon>
        <taxon>Spiralia</taxon>
        <taxon>Lophotrochozoa</taxon>
        <taxon>Mollusca</taxon>
        <taxon>Bivalvia</taxon>
        <taxon>Autobranchia</taxon>
        <taxon>Pteriomorphia</taxon>
        <taxon>Mytilida</taxon>
        <taxon>Mytiloidea</taxon>
        <taxon>Mytilidae</taxon>
        <taxon>Mytilinae</taxon>
        <taxon>Mytilus</taxon>
    </lineage>
</organism>
<keyword evidence="1" id="KW-0812">Transmembrane</keyword>
<name>A0A8B6H999_MYTGA</name>
<proteinExistence type="predicted"/>
<feature type="non-terminal residue" evidence="2">
    <location>
        <position position="1"/>
    </location>
</feature>
<evidence type="ECO:0000313" key="2">
    <source>
        <dbReference type="EMBL" id="VDI76566.1"/>
    </source>
</evidence>